<gene>
    <name evidence="1" type="ORF">HU752_017525</name>
</gene>
<reference evidence="1 2" key="2">
    <citation type="journal article" date="2021" name="Microorganisms">
        <title>The Ever-Expanding Pseudomonas Genus: Description of 43 New Species and Partition of the Pseudomonas putida Group.</title>
        <authorList>
            <person name="Girard L."/>
            <person name="Lood C."/>
            <person name="Hofte M."/>
            <person name="Vandamme P."/>
            <person name="Rokni-Zadeh H."/>
            <person name="van Noort V."/>
            <person name="Lavigne R."/>
            <person name="De Mot R."/>
        </authorList>
    </citation>
    <scope>NUCLEOTIDE SEQUENCE [LARGE SCALE GENOMIC DNA]</scope>
    <source>
        <strain evidence="1 2">RW8P3</strain>
    </source>
</reference>
<dbReference type="RefSeq" id="WP_186686123.1">
    <property type="nucleotide sequence ID" value="NZ_CP077093.1"/>
</dbReference>
<dbReference type="Pfam" id="PF11903">
    <property type="entry name" value="ParD_like"/>
    <property type="match status" value="1"/>
</dbReference>
<evidence type="ECO:0000313" key="2">
    <source>
        <dbReference type="Proteomes" id="UP000634530"/>
    </source>
</evidence>
<protein>
    <submittedName>
        <fullName evidence="1">ParD-like family protein</fullName>
    </submittedName>
</protein>
<dbReference type="KEGG" id="pvw:HU752_017525"/>
<name>A0A9E6PFA4_9PSED</name>
<dbReference type="EMBL" id="CP077093">
    <property type="protein sequence ID" value="QXI25777.1"/>
    <property type="molecule type" value="Genomic_DNA"/>
</dbReference>
<sequence>MGIVKISDELHEQIRMASAAMDRSINAQAEFWIKLGLLAELNPQLGYNDLVNRLLLNRDDLIRGRS</sequence>
<reference evidence="1 2" key="1">
    <citation type="journal article" date="2020" name="Microorganisms">
        <title>Reliable Identification of Environmental Pseudomonas Isolates Using the rpoD Gene.</title>
        <authorList>
            <consortium name="The Broad Institute Genome Sequencing Platform"/>
            <person name="Girard L."/>
            <person name="Lood C."/>
            <person name="Rokni-Zadeh H."/>
            <person name="van Noort V."/>
            <person name="Lavigne R."/>
            <person name="De Mot R."/>
        </authorList>
    </citation>
    <scope>NUCLEOTIDE SEQUENCE [LARGE SCALE GENOMIC DNA]</scope>
    <source>
        <strain evidence="1 2">RW8P3</strain>
    </source>
</reference>
<accession>A0A9E6PFA4</accession>
<organism evidence="1 2">
    <name type="scientific">Pseudomonas vanderleydeniana</name>
    <dbReference type="NCBI Taxonomy" id="2745495"/>
    <lineage>
        <taxon>Bacteria</taxon>
        <taxon>Pseudomonadati</taxon>
        <taxon>Pseudomonadota</taxon>
        <taxon>Gammaproteobacteria</taxon>
        <taxon>Pseudomonadales</taxon>
        <taxon>Pseudomonadaceae</taxon>
        <taxon>Pseudomonas</taxon>
    </lineage>
</organism>
<dbReference type="InterPro" id="IPR021831">
    <property type="entry name" value="ParD-like"/>
</dbReference>
<proteinExistence type="predicted"/>
<dbReference type="AlphaFoldDB" id="A0A9E6PFA4"/>
<keyword evidence="2" id="KW-1185">Reference proteome</keyword>
<evidence type="ECO:0000313" key="1">
    <source>
        <dbReference type="EMBL" id="QXI25777.1"/>
    </source>
</evidence>
<dbReference type="Proteomes" id="UP000634530">
    <property type="component" value="Chromosome"/>
</dbReference>